<name>A0ABW0U0U0_9BACL</name>
<evidence type="ECO:0000313" key="1">
    <source>
        <dbReference type="EMBL" id="MFC5603713.1"/>
    </source>
</evidence>
<proteinExistence type="predicted"/>
<sequence length="130" mass="15151">MIRKGRFAVWNGKEYPLLSQRRTYYLQSGNPEDKEIGFVEIGTRGYLFKEISTDELEDAYEVFPYAILSGYRFALESYEEENRIATFVTNNPFAQKKVAVSPYGNEFRIDIPMDQVEILEDRIPILGFES</sequence>
<protein>
    <submittedName>
        <fullName evidence="1">Uncharacterized protein</fullName>
    </submittedName>
</protein>
<gene>
    <name evidence="1" type="ORF">ACFPTP_10830</name>
</gene>
<dbReference type="EMBL" id="JBHSNP010000024">
    <property type="protein sequence ID" value="MFC5603713.1"/>
    <property type="molecule type" value="Genomic_DNA"/>
</dbReference>
<comment type="caution">
    <text evidence="1">The sequence shown here is derived from an EMBL/GenBank/DDBJ whole genome shotgun (WGS) entry which is preliminary data.</text>
</comment>
<evidence type="ECO:0000313" key="2">
    <source>
        <dbReference type="Proteomes" id="UP001596071"/>
    </source>
</evidence>
<dbReference type="RefSeq" id="WP_381444637.1">
    <property type="nucleotide sequence ID" value="NZ_JBHSNP010000024.1"/>
</dbReference>
<keyword evidence="2" id="KW-1185">Reference proteome</keyword>
<dbReference type="Proteomes" id="UP001596071">
    <property type="component" value="Unassembled WGS sequence"/>
</dbReference>
<organism evidence="1 2">
    <name type="scientific">Sporosarcina koreensis</name>
    <dbReference type="NCBI Taxonomy" id="334735"/>
    <lineage>
        <taxon>Bacteria</taxon>
        <taxon>Bacillati</taxon>
        <taxon>Bacillota</taxon>
        <taxon>Bacilli</taxon>
        <taxon>Bacillales</taxon>
        <taxon>Caryophanaceae</taxon>
        <taxon>Sporosarcina</taxon>
    </lineage>
</organism>
<reference evidence="2" key="1">
    <citation type="journal article" date="2019" name="Int. J. Syst. Evol. Microbiol.">
        <title>The Global Catalogue of Microorganisms (GCM) 10K type strain sequencing project: providing services to taxonomists for standard genome sequencing and annotation.</title>
        <authorList>
            <consortium name="The Broad Institute Genomics Platform"/>
            <consortium name="The Broad Institute Genome Sequencing Center for Infectious Disease"/>
            <person name="Wu L."/>
            <person name="Ma J."/>
        </authorList>
    </citation>
    <scope>NUCLEOTIDE SEQUENCE [LARGE SCALE GENOMIC DNA]</scope>
    <source>
        <strain evidence="2">KACC 11299</strain>
    </source>
</reference>
<accession>A0ABW0U0U0</accession>